<evidence type="ECO:0000259" key="2">
    <source>
        <dbReference type="PROSITE" id="PS50858"/>
    </source>
</evidence>
<dbReference type="PROSITE" id="PS50858">
    <property type="entry name" value="BSD"/>
    <property type="match status" value="1"/>
</dbReference>
<dbReference type="Proteomes" id="UP000005666">
    <property type="component" value="Chromosome 3"/>
</dbReference>
<feature type="domain" description="BSD" evidence="2">
    <location>
        <begin position="190"/>
        <end position="242"/>
    </location>
</feature>
<proteinExistence type="predicted"/>
<dbReference type="OrthoDB" id="73788at2759"/>
<sequence length="365" mass="42029">MDFIVENEESLQVGLKPADDTDTTVSDNNDKSSGIIIKKDEKTEHAFNQLEDTVAKTYEKTSEVLGQYLQEDEEGIHITLPDFNTDVTDKAQEYLKSLDSNLQNAEEVASNYWKKVSSNNFWSSMSNSLSSQLDKVVKIKDDVVRNTMKSDNNTSKNTSSLLHVAGNRTEAELRELSNNEKLYTDNKLELEESFNVDQKTDEISKLLETDKDIAKLMNKLVPTDVTYKDFWNIYFVNKQQIKEREDRRKKLLEAEKKYEEEHDDVGGWDDDEDDEEDNELEEKPVIIEKEDAVEPTIEISTPAIEEIDHKKAVETNSNVNEVLPNIDNGTSDKAERETKTQEKNIEATVKHQDEDEDENEDNDWE</sequence>
<organism evidence="3 4">
    <name type="scientific">Tetrapisispora phaffii (strain ATCC 24235 / CBS 4417 / NBRC 1672 / NRRL Y-8282 / UCD 70-5)</name>
    <name type="common">Yeast</name>
    <name type="synonym">Fabospora phaffii</name>
    <dbReference type="NCBI Taxonomy" id="1071381"/>
    <lineage>
        <taxon>Eukaryota</taxon>
        <taxon>Fungi</taxon>
        <taxon>Dikarya</taxon>
        <taxon>Ascomycota</taxon>
        <taxon>Saccharomycotina</taxon>
        <taxon>Saccharomycetes</taxon>
        <taxon>Saccharomycetales</taxon>
        <taxon>Saccharomycetaceae</taxon>
        <taxon>Tetrapisispora</taxon>
    </lineage>
</organism>
<dbReference type="PANTHER" id="PTHR16019:SF5">
    <property type="entry name" value="BSD DOMAIN-CONTAINING PROTEIN 1"/>
    <property type="match status" value="1"/>
</dbReference>
<name>G8BRQ5_TETPH</name>
<dbReference type="KEGG" id="tpf:TPHA_0C02780"/>
<dbReference type="Gene3D" id="1.10.3970.10">
    <property type="entry name" value="BSD domain"/>
    <property type="match status" value="1"/>
</dbReference>
<dbReference type="EMBL" id="HE612858">
    <property type="protein sequence ID" value="CCE62431.1"/>
    <property type="molecule type" value="Genomic_DNA"/>
</dbReference>
<accession>G8BRQ5</accession>
<dbReference type="HOGENOM" id="CLU_064795_0_0_1"/>
<evidence type="ECO:0000256" key="1">
    <source>
        <dbReference type="SAM" id="MobiDB-lite"/>
    </source>
</evidence>
<evidence type="ECO:0000313" key="4">
    <source>
        <dbReference type="Proteomes" id="UP000005666"/>
    </source>
</evidence>
<feature type="compositionally biased region" description="Basic and acidic residues" evidence="1">
    <location>
        <begin position="281"/>
        <end position="292"/>
    </location>
</feature>
<dbReference type="RefSeq" id="XP_003684865.1">
    <property type="nucleotide sequence ID" value="XM_003684817.1"/>
</dbReference>
<feature type="compositionally biased region" description="Acidic residues" evidence="1">
    <location>
        <begin position="261"/>
        <end position="280"/>
    </location>
</feature>
<dbReference type="SMART" id="SM00751">
    <property type="entry name" value="BSD"/>
    <property type="match status" value="1"/>
</dbReference>
<feature type="compositionally biased region" description="Basic and acidic residues" evidence="1">
    <location>
        <begin position="330"/>
        <end position="353"/>
    </location>
</feature>
<protein>
    <recommendedName>
        <fullName evidence="2">BSD domain-containing protein</fullName>
    </recommendedName>
</protein>
<dbReference type="GO" id="GO:0005737">
    <property type="term" value="C:cytoplasm"/>
    <property type="evidence" value="ECO:0007669"/>
    <property type="project" value="TreeGrafter"/>
</dbReference>
<evidence type="ECO:0000313" key="3">
    <source>
        <dbReference type="EMBL" id="CCE62431.1"/>
    </source>
</evidence>
<reference evidence="3 4" key="1">
    <citation type="journal article" date="2011" name="Proc. Natl. Acad. Sci. U.S.A.">
        <title>Evolutionary erosion of yeast sex chromosomes by mating-type switching accidents.</title>
        <authorList>
            <person name="Gordon J.L."/>
            <person name="Armisen D."/>
            <person name="Proux-Wera E."/>
            <person name="Oheigeartaigh S.S."/>
            <person name="Byrne K.P."/>
            <person name="Wolfe K.H."/>
        </authorList>
    </citation>
    <scope>NUCLEOTIDE SEQUENCE [LARGE SCALE GENOMIC DNA]</scope>
    <source>
        <strain evidence="4">ATCC 24235 / CBS 4417 / NBRC 1672 / NRRL Y-8282 / UCD 70-5</strain>
    </source>
</reference>
<dbReference type="OMA" id="LFWYRYF"/>
<dbReference type="InterPro" id="IPR005607">
    <property type="entry name" value="BSD_dom"/>
</dbReference>
<feature type="compositionally biased region" description="Acidic residues" evidence="1">
    <location>
        <begin position="354"/>
        <end position="365"/>
    </location>
</feature>
<dbReference type="PANTHER" id="PTHR16019">
    <property type="entry name" value="SYNAPSE-ASSOCIATED PROTEIN"/>
    <property type="match status" value="1"/>
</dbReference>
<dbReference type="InterPro" id="IPR035925">
    <property type="entry name" value="BSD_dom_sf"/>
</dbReference>
<dbReference type="GeneID" id="11533817"/>
<feature type="region of interest" description="Disordered" evidence="1">
    <location>
        <begin position="258"/>
        <end position="365"/>
    </location>
</feature>
<dbReference type="AlphaFoldDB" id="G8BRQ5"/>
<dbReference type="Pfam" id="PF03909">
    <property type="entry name" value="BSD"/>
    <property type="match status" value="1"/>
</dbReference>
<dbReference type="eggNOG" id="KOG2690">
    <property type="taxonomic scope" value="Eukaryota"/>
</dbReference>
<dbReference type="SUPFAM" id="SSF140383">
    <property type="entry name" value="BSD domain-like"/>
    <property type="match status" value="1"/>
</dbReference>
<dbReference type="InterPro" id="IPR051494">
    <property type="entry name" value="BSD_domain-containing"/>
</dbReference>
<keyword evidence="4" id="KW-1185">Reference proteome</keyword>
<gene>
    <name evidence="3" type="primary">TPHA0C02780</name>
    <name evidence="3" type="ordered locus">TPHA_0C02780</name>
</gene>